<dbReference type="EMBL" id="CP002080">
    <property type="protein sequence ID" value="ADI89244.1"/>
    <property type="molecule type" value="Genomic_DNA"/>
</dbReference>
<dbReference type="Proteomes" id="UP000000392">
    <property type="component" value="Chromosome"/>
</dbReference>
<sequence length="105" mass="12409">MIEKQTICHGYICLHRKDIAADYVDFHTKNNDLYISMVLFMKIEDSTHMIRLYLKDEEKKILDEFLVCKIVFGQILDQVVLMKNYLITDFQGKNIGEAYITEIKV</sequence>
<dbReference type="GeneID" id="9380741"/>
<organism evidence="1 2">
    <name type="scientific">Acinetobacter oleivorans (strain JCM 16667 / KCTC 23045 / DR1)</name>
    <dbReference type="NCBI Taxonomy" id="436717"/>
    <lineage>
        <taxon>Bacteria</taxon>
        <taxon>Pseudomonadati</taxon>
        <taxon>Pseudomonadota</taxon>
        <taxon>Gammaproteobacteria</taxon>
        <taxon>Moraxellales</taxon>
        <taxon>Moraxellaceae</taxon>
        <taxon>Acinetobacter</taxon>
    </lineage>
</organism>
<accession>A0AAN0P5J2</accession>
<name>A0AAN0P5J2_ACISD</name>
<reference evidence="1 2" key="1">
    <citation type="journal article" date="2010" name="J. Bacteriol.">
        <title>Complete genome sequence of the diesel-degrading Acinetobacter sp. strain DR1.</title>
        <authorList>
            <person name="Jung J."/>
            <person name="Baek J.H."/>
            <person name="Park W."/>
        </authorList>
    </citation>
    <scope>NUCLEOTIDE SEQUENCE [LARGE SCALE GENOMIC DNA]</scope>
    <source>
        <strain evidence="2">JCM 16667 / KCTC 23045 / DR1</strain>
    </source>
</reference>
<evidence type="ECO:0000313" key="2">
    <source>
        <dbReference type="Proteomes" id="UP000000392"/>
    </source>
</evidence>
<gene>
    <name evidence="1" type="ordered locus">AOLE_01705</name>
</gene>
<dbReference type="RefSeq" id="WP_013196726.1">
    <property type="nucleotide sequence ID" value="NC_014259.1"/>
</dbReference>
<protein>
    <submittedName>
        <fullName evidence="1">Uncharacterized protein</fullName>
    </submittedName>
</protein>
<proteinExistence type="predicted"/>
<dbReference type="KEGG" id="acd:AOLE_01705"/>
<dbReference type="AlphaFoldDB" id="A0AAN0P5J2"/>
<evidence type="ECO:0000313" key="1">
    <source>
        <dbReference type="EMBL" id="ADI89244.1"/>
    </source>
</evidence>